<accession>G2NXB9</accession>
<protein>
    <submittedName>
        <fullName evidence="5">Beta-ketoacyl synthase</fullName>
    </submittedName>
</protein>
<dbReference type="SMART" id="SM00825">
    <property type="entry name" value="PKS_KS"/>
    <property type="match status" value="1"/>
</dbReference>
<dbReference type="eggNOG" id="COG0304">
    <property type="taxonomic scope" value="Bacteria"/>
</dbReference>
<feature type="domain" description="Ketosynthase family 3 (KS3)" evidence="4">
    <location>
        <begin position="1"/>
        <end position="378"/>
    </location>
</feature>
<proteinExistence type="inferred from homology"/>
<dbReference type="GO" id="GO:0004315">
    <property type="term" value="F:3-oxoacyl-[acyl-carrier-protein] synthase activity"/>
    <property type="evidence" value="ECO:0007669"/>
    <property type="project" value="TreeGrafter"/>
</dbReference>
<dbReference type="RefSeq" id="WP_014060987.1">
    <property type="nucleotide sequence ID" value="NC_015957.1"/>
</dbReference>
<evidence type="ECO:0000256" key="2">
    <source>
        <dbReference type="ARBA" id="ARBA00022679"/>
    </source>
</evidence>
<dbReference type="PANTHER" id="PTHR11712">
    <property type="entry name" value="POLYKETIDE SYNTHASE-RELATED"/>
    <property type="match status" value="1"/>
</dbReference>
<dbReference type="PROSITE" id="PS52004">
    <property type="entry name" value="KS3_2"/>
    <property type="match status" value="1"/>
</dbReference>
<dbReference type="EMBL" id="CP002994">
    <property type="protein sequence ID" value="AEM87522.1"/>
    <property type="molecule type" value="Genomic_DNA"/>
</dbReference>
<dbReference type="Pfam" id="PF02801">
    <property type="entry name" value="Ketoacyl-synt_C"/>
    <property type="match status" value="1"/>
</dbReference>
<dbReference type="Pfam" id="PF00109">
    <property type="entry name" value="ketoacyl-synt"/>
    <property type="match status" value="1"/>
</dbReference>
<dbReference type="InterPro" id="IPR014030">
    <property type="entry name" value="Ketoacyl_synth_N"/>
</dbReference>
<evidence type="ECO:0000313" key="5">
    <source>
        <dbReference type="EMBL" id="AEM87522.1"/>
    </source>
</evidence>
<dbReference type="InterPro" id="IPR020841">
    <property type="entry name" value="PKS_Beta-ketoAc_synthase_dom"/>
</dbReference>
<dbReference type="Gene3D" id="3.40.47.10">
    <property type="match status" value="1"/>
</dbReference>
<dbReference type="Proteomes" id="UP000008703">
    <property type="component" value="Chromosome"/>
</dbReference>
<dbReference type="AlphaFoldDB" id="G2NXB9"/>
<dbReference type="SUPFAM" id="SSF53901">
    <property type="entry name" value="Thiolase-like"/>
    <property type="match status" value="2"/>
</dbReference>
<gene>
    <name evidence="5" type="ORF">Strvi_8200</name>
</gene>
<evidence type="ECO:0000256" key="1">
    <source>
        <dbReference type="ARBA" id="ARBA00008467"/>
    </source>
</evidence>
<dbReference type="HOGENOM" id="CLU_000022_69_0_11"/>
<dbReference type="PANTHER" id="PTHR11712:SF347">
    <property type="entry name" value="BETA KETOACYL-ACYL CARRIER PROTEIN SYNTHASE"/>
    <property type="match status" value="1"/>
</dbReference>
<evidence type="ECO:0000259" key="4">
    <source>
        <dbReference type="PROSITE" id="PS52004"/>
    </source>
</evidence>
<evidence type="ECO:0000256" key="3">
    <source>
        <dbReference type="RuleBase" id="RU003694"/>
    </source>
</evidence>
<keyword evidence="2 3" id="KW-0808">Transferase</keyword>
<evidence type="ECO:0000313" key="6">
    <source>
        <dbReference type="Proteomes" id="UP000008703"/>
    </source>
</evidence>
<name>G2NXB9_STRV4</name>
<dbReference type="InterPro" id="IPR016039">
    <property type="entry name" value="Thiolase-like"/>
</dbReference>
<dbReference type="GO" id="GO:0006633">
    <property type="term" value="P:fatty acid biosynthetic process"/>
    <property type="evidence" value="ECO:0007669"/>
    <property type="project" value="TreeGrafter"/>
</dbReference>
<comment type="similarity">
    <text evidence="1 3">Belongs to the thiolase-like superfamily. Beta-ketoacyl-ACP synthases family.</text>
</comment>
<dbReference type="KEGG" id="svl:Strvi_8200"/>
<sequence>MSQLVTGAGAVASVGEGVDEVFQALCAGISGLGELRGFDPERYRTRHAYEIDDRPAPGADLPGRATDWLLRAVGEAAAQAGLGEDLSEVPVLVGTGLRELRSAELAWRDGTPFDIDRLHFGTALRTRFSAVRTHTFSGACSASLYALALAADLLTTGAEDTVVVAGVDTLTESMYGLLDRVNSEPPDRVRPFDRNRRGVLMGDGAAAVVLRREEPGAGTGALGRVRAVSMNCDARHVTAPDPRGIARAVHEAQWRAGVTPGDIDLVLLHGTGTQLNDAAEAAAIAEVFGHEVRGPLMTAIKSMTGHTSGGSGLLSLIVALESLASGRVPPTLGLAEPLPEAAAFRFVREEARDGGDLRVAQIDAFGFGGVNAVAIVERAGR</sequence>
<dbReference type="InterPro" id="IPR000794">
    <property type="entry name" value="Beta-ketoacyl_synthase"/>
</dbReference>
<keyword evidence="6" id="KW-1185">Reference proteome</keyword>
<dbReference type="InterPro" id="IPR014031">
    <property type="entry name" value="Ketoacyl_synth_C"/>
</dbReference>
<organism evidence="5 6">
    <name type="scientific">Streptomyces violaceusniger (strain Tu 4113)</name>
    <dbReference type="NCBI Taxonomy" id="653045"/>
    <lineage>
        <taxon>Bacteria</taxon>
        <taxon>Bacillati</taxon>
        <taxon>Actinomycetota</taxon>
        <taxon>Actinomycetes</taxon>
        <taxon>Kitasatosporales</taxon>
        <taxon>Streptomycetaceae</taxon>
        <taxon>Streptomyces</taxon>
        <taxon>Streptomyces violaceusniger group</taxon>
    </lineage>
</organism>
<reference evidence="5" key="1">
    <citation type="submission" date="2011-08" db="EMBL/GenBank/DDBJ databases">
        <title>Complete sequence of chromosome of Streptomyces violaceusniger Tu 4113.</title>
        <authorList>
            <consortium name="US DOE Joint Genome Institute"/>
            <person name="Lucas S."/>
            <person name="Han J."/>
            <person name="Lapidus A."/>
            <person name="Cheng J.-F."/>
            <person name="Goodwin L."/>
            <person name="Pitluck S."/>
            <person name="Peters L."/>
            <person name="Ivanova N."/>
            <person name="Daligault H."/>
            <person name="Detter J.C."/>
            <person name="Han C."/>
            <person name="Tapia R."/>
            <person name="Land M."/>
            <person name="Hauser L."/>
            <person name="Kyrpides N."/>
            <person name="Ivanova N."/>
            <person name="Pagani I."/>
            <person name="Hagen A."/>
            <person name="Katz L."/>
            <person name="Fiedler H.-P."/>
            <person name="Keasling J."/>
            <person name="Fortman J."/>
            <person name="Woyke T."/>
        </authorList>
    </citation>
    <scope>NUCLEOTIDE SEQUENCE [LARGE SCALE GENOMIC DNA]</scope>
    <source>
        <strain evidence="5">Tu 4113</strain>
    </source>
</reference>